<organism evidence="1 2">
    <name type="scientific">Bradyrhizobium cosmicum</name>
    <dbReference type="NCBI Taxonomy" id="1404864"/>
    <lineage>
        <taxon>Bacteria</taxon>
        <taxon>Pseudomonadati</taxon>
        <taxon>Pseudomonadota</taxon>
        <taxon>Alphaproteobacteria</taxon>
        <taxon>Hyphomicrobiales</taxon>
        <taxon>Nitrobacteraceae</taxon>
        <taxon>Bradyrhizobium</taxon>
    </lineage>
</organism>
<reference evidence="1 2" key="1">
    <citation type="journal article" date="2012" name="Microbes Environ.">
        <title>Complete genome sequence of Bradyrhizobium sp. S23321: insights into symbiosis evolution in soil oligotrophs.</title>
        <authorList>
            <person name="Okubo T."/>
            <person name="Tsukui T."/>
            <person name="Maita H."/>
            <person name="Okamoto S."/>
            <person name="Oshima K."/>
            <person name="Fujisawa T."/>
            <person name="Saito A."/>
            <person name="Futamata H."/>
            <person name="Hattori R."/>
            <person name="Shimomura Y."/>
            <person name="Haruta S."/>
            <person name="Morimoto S."/>
            <person name="Wang Y."/>
            <person name="Sakai Y."/>
            <person name="Hattori M."/>
            <person name="Aizawa S."/>
            <person name="Nagashima K.V.P."/>
            <person name="Masuda S."/>
            <person name="Hattori T."/>
            <person name="Yamashita A."/>
            <person name="Bao Z."/>
            <person name="Hayatsu M."/>
            <person name="Kajiya-Kanegae H."/>
            <person name="Yoshinaga I."/>
            <person name="Sakamoto K."/>
            <person name="Toyota K."/>
            <person name="Nakao M."/>
            <person name="Kohara M."/>
            <person name="Anda M."/>
            <person name="Niwa R."/>
            <person name="Jung-Hwan P."/>
            <person name="Sameshima-Saito R."/>
            <person name="Tokuda S."/>
            <person name="Yamamoto S."/>
            <person name="Yamamoto S."/>
            <person name="Yokoyama T."/>
            <person name="Akutsu T."/>
            <person name="Nakamura Y."/>
            <person name="Nakahira-Yanaka Y."/>
            <person name="Takada Hoshino Y."/>
            <person name="Hirakawa H."/>
            <person name="Mitsui H."/>
            <person name="Terasawa K."/>
            <person name="Itakura M."/>
            <person name="Sato S."/>
            <person name="Ikeda-Ohtsubo W."/>
            <person name="Sakakura N."/>
            <person name="Kaminuma E."/>
            <person name="Minamisawa K."/>
        </authorList>
    </citation>
    <scope>NUCLEOTIDE SEQUENCE [LARGE SCALE GENOMIC DNA]</scope>
    <source>
        <strain evidence="1 2">S23321</strain>
    </source>
</reference>
<dbReference type="AlphaFoldDB" id="A0AAI8MC04"/>
<name>A0AAI8MC04_9BRAD</name>
<protein>
    <submittedName>
        <fullName evidence="1">Uncharacterized protein</fullName>
    </submittedName>
</protein>
<dbReference type="EMBL" id="AP012279">
    <property type="protein sequence ID" value="BAL75168.1"/>
    <property type="molecule type" value="Genomic_DNA"/>
</dbReference>
<keyword evidence="2" id="KW-1185">Reference proteome</keyword>
<dbReference type="Proteomes" id="UP000007886">
    <property type="component" value="Chromosome"/>
</dbReference>
<evidence type="ECO:0000313" key="2">
    <source>
        <dbReference type="Proteomes" id="UP000007886"/>
    </source>
</evidence>
<evidence type="ECO:0000313" key="1">
    <source>
        <dbReference type="EMBL" id="BAL75168.1"/>
    </source>
</evidence>
<accession>A0AAI8MC04</accession>
<proteinExistence type="predicted"/>
<gene>
    <name evidence="1" type="ORF">S23_19550</name>
</gene>
<sequence>MIKHRTCGSRTDAACAAQEETHAEPFLKLPNLLAERGLRDMYHGGGARKTAGLNNFHEIA</sequence>
<dbReference type="KEGG" id="brs:S23_19550"/>